<evidence type="ECO:0000313" key="7">
    <source>
        <dbReference type="EMBL" id="MFC7408544.1"/>
    </source>
</evidence>
<dbReference type="RefSeq" id="WP_382221018.1">
    <property type="nucleotide sequence ID" value="NZ_JBHTCA010000004.1"/>
</dbReference>
<dbReference type="EMBL" id="JBHTCA010000004">
    <property type="protein sequence ID" value="MFC7408544.1"/>
    <property type="molecule type" value="Genomic_DNA"/>
</dbReference>
<dbReference type="PRINTS" id="PR00260">
    <property type="entry name" value="CHEMTRNSDUCR"/>
</dbReference>
<dbReference type="CDD" id="cd11386">
    <property type="entry name" value="MCP_signal"/>
    <property type="match status" value="1"/>
</dbReference>
<feature type="domain" description="PAS" evidence="6">
    <location>
        <begin position="25"/>
        <end position="60"/>
    </location>
</feature>
<dbReference type="PROSITE" id="PS50112">
    <property type="entry name" value="PAS"/>
    <property type="match status" value="1"/>
</dbReference>
<dbReference type="InterPro" id="IPR013655">
    <property type="entry name" value="PAS_fold_3"/>
</dbReference>
<dbReference type="PROSITE" id="PS50111">
    <property type="entry name" value="CHEMOTAXIS_TRANSDUC_2"/>
    <property type="match status" value="1"/>
</dbReference>
<feature type="compositionally biased region" description="Polar residues" evidence="3">
    <location>
        <begin position="312"/>
        <end position="343"/>
    </location>
</feature>
<dbReference type="Gene3D" id="1.10.287.950">
    <property type="entry name" value="Methyl-accepting chemotaxis protein"/>
    <property type="match status" value="1"/>
</dbReference>
<dbReference type="SMART" id="SM00086">
    <property type="entry name" value="PAC"/>
    <property type="match status" value="1"/>
</dbReference>
<feature type="region of interest" description="Disordered" evidence="3">
    <location>
        <begin position="300"/>
        <end position="343"/>
    </location>
</feature>
<feature type="domain" description="Methyl-accepting transducer" evidence="5">
    <location>
        <begin position="274"/>
        <end position="503"/>
    </location>
</feature>
<feature type="transmembrane region" description="Helical" evidence="4">
    <location>
        <begin position="166"/>
        <end position="185"/>
    </location>
</feature>
<organism evidence="7 8">
    <name type="scientific">Hydrogenophaga atypica</name>
    <dbReference type="NCBI Taxonomy" id="249409"/>
    <lineage>
        <taxon>Bacteria</taxon>
        <taxon>Pseudomonadati</taxon>
        <taxon>Pseudomonadota</taxon>
        <taxon>Betaproteobacteria</taxon>
        <taxon>Burkholderiales</taxon>
        <taxon>Comamonadaceae</taxon>
        <taxon>Hydrogenophaga</taxon>
    </lineage>
</organism>
<dbReference type="SMART" id="SM00283">
    <property type="entry name" value="MA"/>
    <property type="match status" value="1"/>
</dbReference>
<evidence type="ECO:0000259" key="5">
    <source>
        <dbReference type="PROSITE" id="PS50111"/>
    </source>
</evidence>
<dbReference type="Gene3D" id="3.30.450.20">
    <property type="entry name" value="PAS domain"/>
    <property type="match status" value="1"/>
</dbReference>
<dbReference type="InterPro" id="IPR035965">
    <property type="entry name" value="PAS-like_dom_sf"/>
</dbReference>
<reference evidence="8" key="1">
    <citation type="journal article" date="2019" name="Int. J. Syst. Evol. Microbiol.">
        <title>The Global Catalogue of Microorganisms (GCM) 10K type strain sequencing project: providing services to taxonomists for standard genome sequencing and annotation.</title>
        <authorList>
            <consortium name="The Broad Institute Genomics Platform"/>
            <consortium name="The Broad Institute Genome Sequencing Center for Infectious Disease"/>
            <person name="Wu L."/>
            <person name="Ma J."/>
        </authorList>
    </citation>
    <scope>NUCLEOTIDE SEQUENCE [LARGE SCALE GENOMIC DNA]</scope>
    <source>
        <strain evidence="8">CGMCC 1.12371</strain>
    </source>
</reference>
<evidence type="ECO:0000256" key="4">
    <source>
        <dbReference type="SAM" id="Phobius"/>
    </source>
</evidence>
<comment type="caution">
    <text evidence="7">The sequence shown here is derived from an EMBL/GenBank/DDBJ whole genome shotgun (WGS) entry which is preliminary data.</text>
</comment>
<feature type="transmembrane region" description="Helical" evidence="4">
    <location>
        <begin position="197"/>
        <end position="215"/>
    </location>
</feature>
<dbReference type="SUPFAM" id="SSF55785">
    <property type="entry name" value="PYP-like sensor domain (PAS domain)"/>
    <property type="match status" value="1"/>
</dbReference>
<dbReference type="CDD" id="cd00130">
    <property type="entry name" value="PAS"/>
    <property type="match status" value="1"/>
</dbReference>
<evidence type="ECO:0000256" key="2">
    <source>
        <dbReference type="PROSITE-ProRule" id="PRU00284"/>
    </source>
</evidence>
<dbReference type="PANTHER" id="PTHR43531:SF7">
    <property type="entry name" value="AEROTAXIS RECEPTOR"/>
    <property type="match status" value="1"/>
</dbReference>
<dbReference type="InterPro" id="IPR004089">
    <property type="entry name" value="MCPsignal_dom"/>
</dbReference>
<keyword evidence="4" id="KW-1133">Transmembrane helix</keyword>
<accession>A0ABW2QGG0</accession>
<dbReference type="PANTHER" id="PTHR43531">
    <property type="entry name" value="PROTEIN ICFG"/>
    <property type="match status" value="1"/>
</dbReference>
<comment type="similarity">
    <text evidence="1">Belongs to the methyl-accepting chemotaxis (MCP) protein family.</text>
</comment>
<dbReference type="SUPFAM" id="SSF58104">
    <property type="entry name" value="Methyl-accepting chemotaxis protein (MCP) signaling domain"/>
    <property type="match status" value="1"/>
</dbReference>
<keyword evidence="8" id="KW-1185">Reference proteome</keyword>
<dbReference type="InterPro" id="IPR051310">
    <property type="entry name" value="MCP_chemotaxis"/>
</dbReference>
<name>A0ABW2QGG0_9BURK</name>
<dbReference type="SMART" id="SM00091">
    <property type="entry name" value="PAS"/>
    <property type="match status" value="1"/>
</dbReference>
<evidence type="ECO:0000313" key="8">
    <source>
        <dbReference type="Proteomes" id="UP001596501"/>
    </source>
</evidence>
<dbReference type="InterPro" id="IPR004090">
    <property type="entry name" value="Chemotax_Me-accpt_rcpt"/>
</dbReference>
<sequence length="518" mass="55682">MRTNLPVTQQEYAYPAHTMLVSSTDTKGYITHCNRAFVEVSGYTHEELIGENHNLIRHPDMPPEAFKDLWQTVGRGRPWTGIVKNRRKNGDHYWVEANVTPIMDNGKPVGYLSVRKVPTREQVRAAEALYAQIAAERESGRHTFTVKGGHVHPLGWRGALRSLSHIGSTARLGAGLLGLVLLSFLPELLGQSGAMALVLRLVAMGAGVAGLLFWFHRHYVSALAEADRFAADIASCNLTTSVHGQYPDPMGALIRKLLQVQINLRAVIGDVRSEIDGFSQSAREIAAGAMDLSARTEAQASSLEETAASMEELSSTVKQTADTADQVAHQTQRSTDVAGSGQQAITAVRGSMHGIEQSSRKVTEIIQVIESIAFQTNILALNAAVEAARAGEQGRGFAVVAGEVRALAQRSATAAKEIRELIGQSAEQVTQGVRQMDAAGGTIDQVVAEVRKVSELVSQISHATKEQSIGISQVNEAITQLDTVTQQNAALVEESAASADVLSGGTESLTRSVQIFRI</sequence>
<dbReference type="InterPro" id="IPR001610">
    <property type="entry name" value="PAC"/>
</dbReference>
<gene>
    <name evidence="7" type="ORF">ACFQPB_06690</name>
</gene>
<dbReference type="InterPro" id="IPR000014">
    <property type="entry name" value="PAS"/>
</dbReference>
<evidence type="ECO:0000256" key="3">
    <source>
        <dbReference type="SAM" id="MobiDB-lite"/>
    </source>
</evidence>
<dbReference type="NCBIfam" id="TIGR00229">
    <property type="entry name" value="sensory_box"/>
    <property type="match status" value="1"/>
</dbReference>
<proteinExistence type="inferred from homology"/>
<evidence type="ECO:0000259" key="6">
    <source>
        <dbReference type="PROSITE" id="PS50112"/>
    </source>
</evidence>
<keyword evidence="4" id="KW-0472">Membrane</keyword>
<dbReference type="Proteomes" id="UP001596501">
    <property type="component" value="Unassembled WGS sequence"/>
</dbReference>
<evidence type="ECO:0000256" key="1">
    <source>
        <dbReference type="ARBA" id="ARBA00029447"/>
    </source>
</evidence>
<keyword evidence="2" id="KW-0807">Transducer</keyword>
<protein>
    <submittedName>
        <fullName evidence="7">Methyl-accepting chemotaxis protein</fullName>
    </submittedName>
</protein>
<keyword evidence="4" id="KW-0812">Transmembrane</keyword>
<dbReference type="Pfam" id="PF00015">
    <property type="entry name" value="MCPsignal"/>
    <property type="match status" value="1"/>
</dbReference>
<dbReference type="Pfam" id="PF08447">
    <property type="entry name" value="PAS_3"/>
    <property type="match status" value="1"/>
</dbReference>